<reference evidence="1" key="1">
    <citation type="journal article" date="2021" name="Nat. Commun.">
        <title>Genetic determinants of endophytism in the Arabidopsis root mycobiome.</title>
        <authorList>
            <person name="Mesny F."/>
            <person name="Miyauchi S."/>
            <person name="Thiergart T."/>
            <person name="Pickel B."/>
            <person name="Atanasova L."/>
            <person name="Karlsson M."/>
            <person name="Huettel B."/>
            <person name="Barry K.W."/>
            <person name="Haridas S."/>
            <person name="Chen C."/>
            <person name="Bauer D."/>
            <person name="Andreopoulos W."/>
            <person name="Pangilinan J."/>
            <person name="LaButti K."/>
            <person name="Riley R."/>
            <person name="Lipzen A."/>
            <person name="Clum A."/>
            <person name="Drula E."/>
            <person name="Henrissat B."/>
            <person name="Kohler A."/>
            <person name="Grigoriev I.V."/>
            <person name="Martin F.M."/>
            <person name="Hacquard S."/>
        </authorList>
    </citation>
    <scope>NUCLEOTIDE SEQUENCE</scope>
    <source>
        <strain evidence="1">MPI-SDFR-AT-0073</strain>
    </source>
</reference>
<dbReference type="RefSeq" id="XP_045958258.1">
    <property type="nucleotide sequence ID" value="XM_046105891.1"/>
</dbReference>
<keyword evidence="2" id="KW-1185">Reference proteome</keyword>
<sequence>MPRTPTTPRACTMWKSWSTGAIIFLWNPAMLRGSLIPRHQTSKGWHLHLPRMDDTHGQWTVGEKAAASGWSHGWLLHRTAHITSPAHVTVQRTWGVSPPEGPLLVASAIFGSYTNQTKKAGHTNPKARGPEGEGNLLAICCCLLQALFSHPFCAFPDLTTFVYGLEALQKKLVGLAKMLRMGFPKLPGATQTSAITPTAAAAAAAAARGQATV</sequence>
<dbReference type="EMBL" id="JAGPXC010000004">
    <property type="protein sequence ID" value="KAH6653988.1"/>
    <property type="molecule type" value="Genomic_DNA"/>
</dbReference>
<evidence type="ECO:0000313" key="2">
    <source>
        <dbReference type="Proteomes" id="UP000758603"/>
    </source>
</evidence>
<organism evidence="1 2">
    <name type="scientific">Truncatella angustata</name>
    <dbReference type="NCBI Taxonomy" id="152316"/>
    <lineage>
        <taxon>Eukaryota</taxon>
        <taxon>Fungi</taxon>
        <taxon>Dikarya</taxon>
        <taxon>Ascomycota</taxon>
        <taxon>Pezizomycotina</taxon>
        <taxon>Sordariomycetes</taxon>
        <taxon>Xylariomycetidae</taxon>
        <taxon>Amphisphaeriales</taxon>
        <taxon>Sporocadaceae</taxon>
        <taxon>Truncatella</taxon>
    </lineage>
</organism>
<dbReference type="AlphaFoldDB" id="A0A9P8ZXD1"/>
<dbReference type="Proteomes" id="UP000758603">
    <property type="component" value="Unassembled WGS sequence"/>
</dbReference>
<evidence type="ECO:0000313" key="1">
    <source>
        <dbReference type="EMBL" id="KAH6653988.1"/>
    </source>
</evidence>
<protein>
    <submittedName>
        <fullName evidence="1">Uncharacterized protein</fullName>
    </submittedName>
</protein>
<name>A0A9P8ZXD1_9PEZI</name>
<accession>A0A9P8ZXD1</accession>
<dbReference type="GeneID" id="70134782"/>
<gene>
    <name evidence="1" type="ORF">BKA67DRAFT_645785</name>
</gene>
<comment type="caution">
    <text evidence="1">The sequence shown here is derived from an EMBL/GenBank/DDBJ whole genome shotgun (WGS) entry which is preliminary data.</text>
</comment>
<proteinExistence type="predicted"/>